<keyword evidence="1" id="KW-0812">Transmembrane</keyword>
<evidence type="ECO:0000313" key="3">
    <source>
        <dbReference type="Proteomes" id="UP000055060"/>
    </source>
</evidence>
<gene>
    <name evidence="2" type="ORF">LARV_00952</name>
</gene>
<reference evidence="2" key="1">
    <citation type="submission" date="2015-07" db="EMBL/GenBank/DDBJ databases">
        <title>Draft Genome Sequences of Anaerolinea thermolimosa IMO-1, Bellilinea caldifistulae GOMI-1, Leptolinea tardivitalis YMTK-2, Levilinea saccharolytica KIBI-1,Longilinea arvoryzae KOME-1, Previously Described as Members of the Anaerolineaceae (Chloroflexi).</title>
        <authorList>
            <person name="Sekiguchi Y."/>
            <person name="Ohashi A."/>
            <person name="Matsuura N."/>
            <person name="Tourlousse M.D."/>
        </authorList>
    </citation>
    <scope>NUCLEOTIDE SEQUENCE [LARGE SCALE GENOMIC DNA]</scope>
    <source>
        <strain evidence="2">KOME-1</strain>
    </source>
</reference>
<dbReference type="AlphaFoldDB" id="A0A0S7BH95"/>
<proteinExistence type="predicted"/>
<feature type="transmembrane region" description="Helical" evidence="1">
    <location>
        <begin position="234"/>
        <end position="253"/>
    </location>
</feature>
<keyword evidence="3" id="KW-1185">Reference proteome</keyword>
<dbReference type="RefSeq" id="WP_075072552.1">
    <property type="nucleotide sequence ID" value="NZ_DF967972.1"/>
</dbReference>
<keyword evidence="1" id="KW-1133">Transmembrane helix</keyword>
<dbReference type="EMBL" id="DF967972">
    <property type="protein sequence ID" value="GAP13201.1"/>
    <property type="molecule type" value="Genomic_DNA"/>
</dbReference>
<feature type="transmembrane region" description="Helical" evidence="1">
    <location>
        <begin position="6"/>
        <end position="22"/>
    </location>
</feature>
<evidence type="ECO:0000313" key="2">
    <source>
        <dbReference type="EMBL" id="GAP13201.1"/>
    </source>
</evidence>
<dbReference type="OrthoDB" id="166459at2"/>
<dbReference type="STRING" id="360412.LARV_00952"/>
<evidence type="ECO:0000256" key="1">
    <source>
        <dbReference type="SAM" id="Phobius"/>
    </source>
</evidence>
<dbReference type="PANTHER" id="PTHR35007:SF2">
    <property type="entry name" value="PILUS ASSEMBLE PROTEIN"/>
    <property type="match status" value="1"/>
</dbReference>
<organism evidence="2">
    <name type="scientific">Longilinea arvoryzae</name>
    <dbReference type="NCBI Taxonomy" id="360412"/>
    <lineage>
        <taxon>Bacteria</taxon>
        <taxon>Bacillati</taxon>
        <taxon>Chloroflexota</taxon>
        <taxon>Anaerolineae</taxon>
        <taxon>Anaerolineales</taxon>
        <taxon>Anaerolineaceae</taxon>
        <taxon>Longilinea</taxon>
    </lineage>
</organism>
<accession>A0A0S7BH95</accession>
<keyword evidence="1" id="KW-0472">Membrane</keyword>
<feature type="transmembrane region" description="Helical" evidence="1">
    <location>
        <begin position="265"/>
        <end position="285"/>
    </location>
</feature>
<protein>
    <submittedName>
        <fullName evidence="2">Flp pilus assembly protein TadB</fullName>
    </submittedName>
</protein>
<dbReference type="Proteomes" id="UP000055060">
    <property type="component" value="Unassembled WGS sequence"/>
</dbReference>
<dbReference type="PANTHER" id="PTHR35007">
    <property type="entry name" value="INTEGRAL MEMBRANE PROTEIN-RELATED"/>
    <property type="match status" value="1"/>
</dbReference>
<sequence>MISIIPLVGVLFATLMLFWLYPRQVKTGKLADLYSVDAARSMAGLKQNSLEYKLLASGLTMRPTTFRLLCGAAGLAGAVITWLFLPGLPALVVGGIAWYVPNAWLDDRVRSRGRNVDQVLPIAIGRISAGLLAGGSVPDVLQQVGESLSLQGKNPLTPELALTASEMRIKDRTDALRGLAARSPSVSLANLAQLLEGFTEAGGRAYTGVLMDISTRVQQILVARNRAQAKAGDSLVSAKVLPGVLVAILVYLSSDPMVRESLNALPVQIVIGLTMAAMVGGYFIMRSMIMEAA</sequence>
<name>A0A0S7BH95_9CHLR</name>